<reference evidence="2 3" key="1">
    <citation type="submission" date="2015-03" db="EMBL/GenBank/DDBJ databases">
        <title>Genome sequencing of Methylobacterium variabile DSM 16961.</title>
        <authorList>
            <person name="Chaudhry V."/>
            <person name="Patil P.B."/>
        </authorList>
    </citation>
    <scope>NUCLEOTIDE SEQUENCE [LARGE SCALE GENOMIC DNA]</scope>
    <source>
        <strain evidence="2 3">DSM 16961</strain>
    </source>
</reference>
<dbReference type="Pfam" id="PF01584">
    <property type="entry name" value="CheW"/>
    <property type="match status" value="1"/>
</dbReference>
<sequence>MLKADARAGRVLVVSLGSETSGDRRFALPAARVRAVAPVPSLTRVPGAPPALAGLANVRGAALPVL</sequence>
<keyword evidence="3" id="KW-1185">Reference proteome</keyword>
<dbReference type="EMBL" id="LABY01000279">
    <property type="protein sequence ID" value="KMO28841.1"/>
    <property type="molecule type" value="Genomic_DNA"/>
</dbReference>
<dbReference type="Gene3D" id="2.40.50.180">
    <property type="entry name" value="CheA-289, Domain 4"/>
    <property type="match status" value="1"/>
</dbReference>
<dbReference type="InterPro" id="IPR002545">
    <property type="entry name" value="CheW-lke_dom"/>
</dbReference>
<name>A0A0J6URU3_9HYPH</name>
<feature type="domain" description="CheW-like" evidence="1">
    <location>
        <begin position="8"/>
        <end position="66"/>
    </location>
</feature>
<dbReference type="GO" id="GO:0006935">
    <property type="term" value="P:chemotaxis"/>
    <property type="evidence" value="ECO:0007669"/>
    <property type="project" value="InterPro"/>
</dbReference>
<gene>
    <name evidence="2" type="ORF">VQ02_30885</name>
</gene>
<dbReference type="Proteomes" id="UP000035955">
    <property type="component" value="Unassembled WGS sequence"/>
</dbReference>
<dbReference type="Gene3D" id="2.30.30.40">
    <property type="entry name" value="SH3 Domains"/>
    <property type="match status" value="1"/>
</dbReference>
<dbReference type="GO" id="GO:0007165">
    <property type="term" value="P:signal transduction"/>
    <property type="evidence" value="ECO:0007669"/>
    <property type="project" value="InterPro"/>
</dbReference>
<dbReference type="RefSeq" id="WP_048448074.1">
    <property type="nucleotide sequence ID" value="NZ_LABY01000279.1"/>
</dbReference>
<evidence type="ECO:0000259" key="1">
    <source>
        <dbReference type="PROSITE" id="PS50851"/>
    </source>
</evidence>
<proteinExistence type="predicted"/>
<dbReference type="AlphaFoldDB" id="A0A0J6URU3"/>
<organism evidence="2 3">
    <name type="scientific">Methylobacterium variabile</name>
    <dbReference type="NCBI Taxonomy" id="298794"/>
    <lineage>
        <taxon>Bacteria</taxon>
        <taxon>Pseudomonadati</taxon>
        <taxon>Pseudomonadota</taxon>
        <taxon>Alphaproteobacteria</taxon>
        <taxon>Hyphomicrobiales</taxon>
        <taxon>Methylobacteriaceae</taxon>
        <taxon>Methylobacterium</taxon>
    </lineage>
</organism>
<evidence type="ECO:0000313" key="3">
    <source>
        <dbReference type="Proteomes" id="UP000035955"/>
    </source>
</evidence>
<comment type="caution">
    <text evidence="2">The sequence shown here is derived from an EMBL/GenBank/DDBJ whole genome shotgun (WGS) entry which is preliminary data.</text>
</comment>
<protein>
    <recommendedName>
        <fullName evidence="1">CheW-like domain-containing protein</fullName>
    </recommendedName>
</protein>
<feature type="non-terminal residue" evidence="2">
    <location>
        <position position="66"/>
    </location>
</feature>
<evidence type="ECO:0000313" key="2">
    <source>
        <dbReference type="EMBL" id="KMO28841.1"/>
    </source>
</evidence>
<dbReference type="InterPro" id="IPR036061">
    <property type="entry name" value="CheW-like_dom_sf"/>
</dbReference>
<dbReference type="SUPFAM" id="SSF50341">
    <property type="entry name" value="CheW-like"/>
    <property type="match status" value="1"/>
</dbReference>
<accession>A0A0J6URU3</accession>
<dbReference type="PROSITE" id="PS50851">
    <property type="entry name" value="CHEW"/>
    <property type="match status" value="1"/>
</dbReference>